<dbReference type="EMBL" id="CP005961">
    <property type="protein sequence ID" value="AHZ73557.1"/>
    <property type="molecule type" value="Genomic_DNA"/>
</dbReference>
<dbReference type="InterPro" id="IPR057253">
    <property type="entry name" value="CoiA-like_N"/>
</dbReference>
<sequence>MRYANVDGVRAEAQPKVRGVCRSCGGEVISKCGAHVVWHWSHRSLTNCDHWWEAETEWHRRWKDRFHESWQEVILRDELSGEKHIADVRTGHGVVVEFQRSTIEPAEVAAREQFYQRMVWVIDGSKNEFDCVNFSNSRSGVNENAMARFRWSGRSKLFQRWHSTKPVFIDFGEDHGFWRICRFDPKSKEGVALLVDRDMFAAALIGAETDFSSGGGPASTF</sequence>
<geneLocation type="plasmid" evidence="3"/>
<reference evidence="2 3" key="1">
    <citation type="journal article" date="2012" name="J. Bacteriol.">
        <title>Genome sequence of cold-adapted Pseudomonas mandelii strain JR-1.</title>
        <authorList>
            <person name="Jang S.H."/>
            <person name="Kim J."/>
            <person name="Kim J."/>
            <person name="Hong S."/>
            <person name="Lee C."/>
        </authorList>
    </citation>
    <scope>NUCLEOTIDE SEQUENCE [LARGE SCALE GENOMIC DNA]</scope>
    <source>
        <strain evidence="2 3">JR-1</strain>
        <plasmid evidence="3">Plasmid</plasmid>
    </source>
</reference>
<evidence type="ECO:0000313" key="3">
    <source>
        <dbReference type="Proteomes" id="UP000026913"/>
    </source>
</evidence>
<dbReference type="OrthoDB" id="4212451at2"/>
<evidence type="ECO:0000259" key="1">
    <source>
        <dbReference type="Pfam" id="PF25164"/>
    </source>
</evidence>
<evidence type="ECO:0000313" key="2">
    <source>
        <dbReference type="EMBL" id="AHZ73557.1"/>
    </source>
</evidence>
<accession>A0A024EL94</accession>
<keyword evidence="2" id="KW-0614">Plasmid</keyword>
<gene>
    <name evidence="2" type="ORF">OU5_P0305</name>
</gene>
<name>A0A024EL94_9PSED</name>
<dbReference type="KEGG" id="pman:OU5_P0305"/>
<dbReference type="AlphaFoldDB" id="A0A024EL94"/>
<dbReference type="HOGENOM" id="CLU_088188_0_0_6"/>
<dbReference type="Proteomes" id="UP000026913">
    <property type="component" value="Plasmid unnamed"/>
</dbReference>
<protein>
    <recommendedName>
        <fullName evidence="1">Competence protein CoiA-like N-terminal domain-containing protein</fullName>
    </recommendedName>
</protein>
<feature type="domain" description="Competence protein CoiA-like N-terminal" evidence="1">
    <location>
        <begin position="20"/>
        <end position="49"/>
    </location>
</feature>
<dbReference type="Pfam" id="PF25164">
    <property type="entry name" value="CoiA_N"/>
    <property type="match status" value="1"/>
</dbReference>
<proteinExistence type="predicted"/>
<organism evidence="2 3">
    <name type="scientific">Pseudomonas mandelii JR-1</name>
    <dbReference type="NCBI Taxonomy" id="1147786"/>
    <lineage>
        <taxon>Bacteria</taxon>
        <taxon>Pseudomonadati</taxon>
        <taxon>Pseudomonadota</taxon>
        <taxon>Gammaproteobacteria</taxon>
        <taxon>Pseudomonadales</taxon>
        <taxon>Pseudomonadaceae</taxon>
        <taxon>Pseudomonas</taxon>
    </lineage>
</organism>